<protein>
    <submittedName>
        <fullName evidence="4">Zyg-11 family member, cell cycle regulator, like</fullName>
    </submittedName>
</protein>
<organism evidence="4 5">
    <name type="scientific">Oryzias sinensis</name>
    <name type="common">Chinese medaka</name>
    <dbReference type="NCBI Taxonomy" id="183150"/>
    <lineage>
        <taxon>Eukaryota</taxon>
        <taxon>Metazoa</taxon>
        <taxon>Chordata</taxon>
        <taxon>Craniata</taxon>
        <taxon>Vertebrata</taxon>
        <taxon>Euteleostomi</taxon>
        <taxon>Actinopterygii</taxon>
        <taxon>Neopterygii</taxon>
        <taxon>Teleostei</taxon>
        <taxon>Neoteleostei</taxon>
        <taxon>Acanthomorphata</taxon>
        <taxon>Ovalentaria</taxon>
        <taxon>Atherinomorphae</taxon>
        <taxon>Beloniformes</taxon>
        <taxon>Adrianichthyidae</taxon>
        <taxon>Oryziinae</taxon>
        <taxon>Oryzias</taxon>
    </lineage>
</organism>
<name>A0A8C7YPZ7_9TELE</name>
<accession>A0A8C7YPZ7</accession>
<evidence type="ECO:0000259" key="3">
    <source>
        <dbReference type="Pfam" id="PF22964"/>
    </source>
</evidence>
<dbReference type="Gene3D" id="3.80.10.10">
    <property type="entry name" value="Ribonuclease Inhibitor"/>
    <property type="match status" value="1"/>
</dbReference>
<comment type="similarity">
    <text evidence="1">Belongs to the zyg-11 family.</text>
</comment>
<dbReference type="PANTHER" id="PTHR12904:SF22">
    <property type="entry name" value="ZYG-11 FAMILY MEMBER B, CELL CYCLE REGULATOR"/>
    <property type="match status" value="1"/>
</dbReference>
<reference evidence="4" key="1">
    <citation type="submission" date="2025-08" db="UniProtKB">
        <authorList>
            <consortium name="Ensembl"/>
        </authorList>
    </citation>
    <scope>IDENTIFICATION</scope>
</reference>
<feature type="domain" description="Protein zer-1 homolog-like C-terminal" evidence="3">
    <location>
        <begin position="334"/>
        <end position="685"/>
    </location>
</feature>
<dbReference type="InterPro" id="IPR032675">
    <property type="entry name" value="LRR_dom_sf"/>
</dbReference>
<evidence type="ECO:0000256" key="1">
    <source>
        <dbReference type="ARBA" id="ARBA00009420"/>
    </source>
</evidence>
<dbReference type="Ensembl" id="ENSOSIT00000032866.1">
    <property type="protein sequence ID" value="ENSOSIP00000031179.1"/>
    <property type="gene ID" value="ENSOSIG00000015164.1"/>
</dbReference>
<evidence type="ECO:0000256" key="2">
    <source>
        <dbReference type="ARBA" id="ARBA00022786"/>
    </source>
</evidence>
<evidence type="ECO:0000313" key="5">
    <source>
        <dbReference type="Proteomes" id="UP000694383"/>
    </source>
</evidence>
<evidence type="ECO:0000313" key="4">
    <source>
        <dbReference type="Ensembl" id="ENSOSIP00000031179.1"/>
    </source>
</evidence>
<dbReference type="GeneTree" id="ENSGT00530000063187"/>
<dbReference type="SUPFAM" id="SSF52047">
    <property type="entry name" value="RNI-like"/>
    <property type="match status" value="1"/>
</dbReference>
<reference evidence="4" key="2">
    <citation type="submission" date="2025-09" db="UniProtKB">
        <authorList>
            <consortium name="Ensembl"/>
        </authorList>
    </citation>
    <scope>IDENTIFICATION</scope>
</reference>
<dbReference type="Pfam" id="PF22964">
    <property type="entry name" value="ZER1-like_2nd"/>
    <property type="match status" value="1"/>
</dbReference>
<dbReference type="InterPro" id="IPR011989">
    <property type="entry name" value="ARM-like"/>
</dbReference>
<dbReference type="InterPro" id="IPR055142">
    <property type="entry name" value="ZER1-like_C"/>
</dbReference>
<dbReference type="InterPro" id="IPR016024">
    <property type="entry name" value="ARM-type_fold"/>
</dbReference>
<dbReference type="Proteomes" id="UP000694383">
    <property type="component" value="Unplaced"/>
</dbReference>
<proteinExistence type="inferred from homology"/>
<dbReference type="AlphaFoldDB" id="A0A8C7YPZ7"/>
<keyword evidence="2" id="KW-0833">Ubl conjugation pathway</keyword>
<dbReference type="Gene3D" id="1.25.10.10">
    <property type="entry name" value="Leucine-rich Repeat Variant"/>
    <property type="match status" value="1"/>
</dbReference>
<dbReference type="InterPro" id="IPR051341">
    <property type="entry name" value="Zyg-11_UBL_adapter"/>
</dbReference>
<keyword evidence="5" id="KW-1185">Reference proteome</keyword>
<sequence>WVGPLAWSKPGLTSRPLSEMLNDSTVGIFRDSKELRLRRASIRCCVMSADAFRLALCSHRLLELDASWASEGLTGASVVSGLVSSPECSVSLQRLSLNGLHLDWGSLEESCVGFSSLLGLRTLHLANTDLTDDILEDICSLPHLESLDISCTPVSNLSALLQCKNSLRSLIAHRLRQLNMSPSRLLFVLSQLDALRHLDFSDDRPPAEDTDGRDGDEVARQLLEGSSRILPSLVSLDLSGRKMIGEAALAAFVESRSGLIFLGLLATGLSSSHVLTSLRNLKVTGEANENQVCEALRKYTERECFVQKALIQLYRLTTDADTAQPDMLELVLGAMKSHPSSLHVHLVATACVFNLTTQDLAEAMPVSLICSTITQLLHAMKTFPNHQQVQKNCLLALCSDYILQDIPFDRYVAAMLVINWLSNHQDPTLQRMAVAVISILVAKVETFKNTYGSQLVQLLAIVQQKAMVGVVDSTLKFALSALWNLTDEMPSAARSFIQCQGLELYEEVLESYYNEPTIQQKILGLLNNIAEVKELQADLMDEGLLEHIVILLKDTQVEVGVRYFAGGILAHLTSKAEAWTLDQDFRDAILKQLHESIITWAHLEREMVSYRSFCPFCPLLQTCQPSGVQLWAVWAIHLVCSQNTSHYSSMLERDGVTELLKALAAHPDTHSDIQRLVGSILRTVEGHQSSGAQPL</sequence>
<dbReference type="PANTHER" id="PTHR12904">
    <property type="match status" value="1"/>
</dbReference>
<dbReference type="GO" id="GO:0031462">
    <property type="term" value="C:Cul2-RING ubiquitin ligase complex"/>
    <property type="evidence" value="ECO:0007669"/>
    <property type="project" value="TreeGrafter"/>
</dbReference>
<dbReference type="SUPFAM" id="SSF48371">
    <property type="entry name" value="ARM repeat"/>
    <property type="match status" value="1"/>
</dbReference>